<keyword evidence="1" id="KW-0472">Membrane</keyword>
<dbReference type="AlphaFoldDB" id="A0A7L9RS84"/>
<evidence type="ECO:0000256" key="1">
    <source>
        <dbReference type="SAM" id="Phobius"/>
    </source>
</evidence>
<dbReference type="Proteomes" id="UP000594001">
    <property type="component" value="Chromosome"/>
</dbReference>
<keyword evidence="1" id="KW-0812">Transmembrane</keyword>
<dbReference type="KEGG" id="pbal:CPBP_00229"/>
<dbReference type="EMBL" id="CP054719">
    <property type="protein sequence ID" value="QOL19473.1"/>
    <property type="molecule type" value="Genomic_DNA"/>
</dbReference>
<organism evidence="2 3">
    <name type="scientific">Candidatus Bodocaedibacter vickermanii</name>
    <dbReference type="NCBI Taxonomy" id="2741701"/>
    <lineage>
        <taxon>Bacteria</taxon>
        <taxon>Pseudomonadati</taxon>
        <taxon>Pseudomonadota</taxon>
        <taxon>Alphaproteobacteria</taxon>
        <taxon>Holosporales</taxon>
        <taxon>Candidatus Paracaedibacteraceae</taxon>
        <taxon>Candidatus Bodocaedibacter</taxon>
    </lineage>
</organism>
<evidence type="ECO:0000313" key="3">
    <source>
        <dbReference type="Proteomes" id="UP000594001"/>
    </source>
</evidence>
<reference evidence="2 3" key="1">
    <citation type="submission" date="2020-06" db="EMBL/GenBank/DDBJ databases">
        <title>The endosymbiont of the kinetoplastid Bodo saltans is a Paracaedibacter-like alpha-proteobacterium possessing a putative toxin-antitoxin system.</title>
        <authorList>
            <person name="Midha S."/>
            <person name="Rigden D.J."/>
            <person name="Siozios S."/>
            <person name="Hurst G.D.D."/>
            <person name="Jackson A.P."/>
        </authorList>
    </citation>
    <scope>NUCLEOTIDE SEQUENCE [LARGE SCALE GENOMIC DNA]</scope>
    <source>
        <strain evidence="2">Lake Konstanz</strain>
    </source>
</reference>
<name>A0A7L9RS84_9PROT</name>
<sequence>MNFTALNDLNSHLNLSTHLQDKFASIPTTALDTSEIVTQLKLIASAVASPCWWTIGTNLAGILISAITLWAVTVWYSKRKEKKDNKSKILAALASFESTKISILDFKKTYIDNEQKNKFRRIIEKKEPGNEPILLKIEKIFLEDRFYFINEFNADSENYEKYQTGPRGNIKHEFHLLNIFFDKPYPTISYHIKPWSKDLHFISNVNPNFLITLDQTTEKLSVLNTHINNWNNLIENDREKTILRPESTEYYGQYVLLKKYLQFIFDNSESSLAYAINQVVEFNQTAIEHLIEYAKEIYPSEFKKGHFNLKYPFENEAELMPKKQKI</sequence>
<proteinExistence type="predicted"/>
<keyword evidence="3" id="KW-1185">Reference proteome</keyword>
<accession>A0A7L9RS84</accession>
<feature type="transmembrane region" description="Helical" evidence="1">
    <location>
        <begin position="52"/>
        <end position="76"/>
    </location>
</feature>
<keyword evidence="1" id="KW-1133">Transmembrane helix</keyword>
<gene>
    <name evidence="2" type="ORF">CPBP_00229</name>
</gene>
<protein>
    <submittedName>
        <fullName evidence="2">Uncharacterized protein</fullName>
    </submittedName>
</protein>
<evidence type="ECO:0000313" key="2">
    <source>
        <dbReference type="EMBL" id="QOL19473.1"/>
    </source>
</evidence>